<evidence type="ECO:0000256" key="1">
    <source>
        <dbReference type="ARBA" id="ARBA00022801"/>
    </source>
</evidence>
<dbReference type="PROSITE" id="PS50885">
    <property type="entry name" value="HAMP"/>
    <property type="match status" value="1"/>
</dbReference>
<accession>A0AAX4HSV1</accession>
<dbReference type="GO" id="GO:0016791">
    <property type="term" value="F:phosphatase activity"/>
    <property type="evidence" value="ECO:0007669"/>
    <property type="project" value="TreeGrafter"/>
</dbReference>
<keyword evidence="2" id="KW-1133">Transmembrane helix</keyword>
<dbReference type="Pfam" id="PF00672">
    <property type="entry name" value="HAMP"/>
    <property type="match status" value="1"/>
</dbReference>
<evidence type="ECO:0000256" key="2">
    <source>
        <dbReference type="SAM" id="Phobius"/>
    </source>
</evidence>
<dbReference type="Gene3D" id="6.10.340.10">
    <property type="match status" value="1"/>
</dbReference>
<keyword evidence="1" id="KW-0378">Hydrolase</keyword>
<dbReference type="InterPro" id="IPR036457">
    <property type="entry name" value="PPM-type-like_dom_sf"/>
</dbReference>
<dbReference type="GO" id="GO:0016020">
    <property type="term" value="C:membrane"/>
    <property type="evidence" value="ECO:0007669"/>
    <property type="project" value="InterPro"/>
</dbReference>
<sequence>MASTMRQVRFPLKLKLLTVMIVLIAASLIVFVGIALKTFKEDKSAYIFETLLSEASSEQIILSQKLGDGTFKIKNSNLVFNDADPVPLLKEQLEKESTYDVKIVIPEQTSFLQWKNGKLSQVSPLEAELLTDITKQSINQAVKEIKLDGVKYLYAYDYNPQLNYIYVVMLSQEKAFSVTQYLINKSMLYGVFILGMAMLLSVFLAKPLTAQLETLFGMTQEIAKGNFTKRVSIKGSDEVGALSDSVNDMADKIVVFMEEMKEKARLENEVQVAQLVQSSFFPTDSLSDNVLSTHGHFEPATECGGDWWGFYDQGDWRVFFIADATGHGVPAALLTATINCCKTLLGFIQETRPQILSEPNEILRFMNQAVCGAGKEIQVTCFVASFNRKTHEFKFSNASHTPPLLFNGGQAELGKDNFQPLIEANGPRLGQKLDSKFDCETLNLKTHDTIFFYTDGLTEAENAEGTRYGERRLIKSLVQHGLGSPEEIIKGVMGDFQVFISDKPKDDDLTAVSMKVIS</sequence>
<keyword evidence="2" id="KW-0812">Transmembrane</keyword>
<keyword evidence="5" id="KW-1185">Reference proteome</keyword>
<dbReference type="KEGG" id="psti:SOO65_05435"/>
<evidence type="ECO:0000259" key="3">
    <source>
        <dbReference type="PROSITE" id="PS50885"/>
    </source>
</evidence>
<reference evidence="4 5" key="1">
    <citation type="submission" date="2023-11" db="EMBL/GenBank/DDBJ databases">
        <title>Peredibacter starrii A3.12.</title>
        <authorList>
            <person name="Mitchell R.J."/>
        </authorList>
    </citation>
    <scope>NUCLEOTIDE SEQUENCE [LARGE SCALE GENOMIC DNA]</scope>
    <source>
        <strain evidence="4 5">A3.12</strain>
    </source>
</reference>
<dbReference type="SUPFAM" id="SSF158472">
    <property type="entry name" value="HAMP domain-like"/>
    <property type="match status" value="1"/>
</dbReference>
<keyword evidence="2" id="KW-0472">Membrane</keyword>
<dbReference type="Gene3D" id="3.60.40.10">
    <property type="entry name" value="PPM-type phosphatase domain"/>
    <property type="match status" value="1"/>
</dbReference>
<evidence type="ECO:0000313" key="5">
    <source>
        <dbReference type="Proteomes" id="UP001324634"/>
    </source>
</evidence>
<dbReference type="PANTHER" id="PTHR43156:SF2">
    <property type="entry name" value="STAGE II SPORULATION PROTEIN E"/>
    <property type="match status" value="1"/>
</dbReference>
<feature type="domain" description="HAMP" evidence="3">
    <location>
        <begin position="206"/>
        <end position="258"/>
    </location>
</feature>
<dbReference type="EMBL" id="CP139487">
    <property type="protein sequence ID" value="WPU66183.1"/>
    <property type="molecule type" value="Genomic_DNA"/>
</dbReference>
<feature type="transmembrane region" description="Helical" evidence="2">
    <location>
        <begin position="16"/>
        <end position="36"/>
    </location>
</feature>
<dbReference type="AlphaFoldDB" id="A0AAX4HSV1"/>
<name>A0AAX4HSV1_9BACT</name>
<dbReference type="InterPro" id="IPR001932">
    <property type="entry name" value="PPM-type_phosphatase-like_dom"/>
</dbReference>
<dbReference type="SMART" id="SM00304">
    <property type="entry name" value="HAMP"/>
    <property type="match status" value="1"/>
</dbReference>
<dbReference type="GO" id="GO:0007165">
    <property type="term" value="P:signal transduction"/>
    <property type="evidence" value="ECO:0007669"/>
    <property type="project" value="InterPro"/>
</dbReference>
<feature type="transmembrane region" description="Helical" evidence="2">
    <location>
        <begin position="187"/>
        <end position="205"/>
    </location>
</feature>
<protein>
    <submittedName>
        <fullName evidence="4">SpoIIE family protein phosphatase</fullName>
    </submittedName>
</protein>
<proteinExistence type="predicted"/>
<dbReference type="CDD" id="cd06225">
    <property type="entry name" value="HAMP"/>
    <property type="match status" value="1"/>
</dbReference>
<dbReference type="InterPro" id="IPR003660">
    <property type="entry name" value="HAMP_dom"/>
</dbReference>
<dbReference type="Proteomes" id="UP001324634">
    <property type="component" value="Chromosome"/>
</dbReference>
<gene>
    <name evidence="4" type="ORF">SOO65_05435</name>
</gene>
<dbReference type="InterPro" id="IPR052016">
    <property type="entry name" value="Bact_Sigma-Reg"/>
</dbReference>
<dbReference type="Pfam" id="PF07228">
    <property type="entry name" value="SpoIIE"/>
    <property type="match status" value="1"/>
</dbReference>
<dbReference type="RefSeq" id="WP_321398132.1">
    <property type="nucleotide sequence ID" value="NZ_CP139487.1"/>
</dbReference>
<organism evidence="4 5">
    <name type="scientific">Peredibacter starrii</name>
    <dbReference type="NCBI Taxonomy" id="28202"/>
    <lineage>
        <taxon>Bacteria</taxon>
        <taxon>Pseudomonadati</taxon>
        <taxon>Bdellovibrionota</taxon>
        <taxon>Bacteriovoracia</taxon>
        <taxon>Bacteriovoracales</taxon>
        <taxon>Bacteriovoracaceae</taxon>
        <taxon>Peredibacter</taxon>
    </lineage>
</organism>
<dbReference type="PANTHER" id="PTHR43156">
    <property type="entry name" value="STAGE II SPORULATION PROTEIN E-RELATED"/>
    <property type="match status" value="1"/>
</dbReference>
<dbReference type="SUPFAM" id="SSF81606">
    <property type="entry name" value="PP2C-like"/>
    <property type="match status" value="1"/>
</dbReference>
<evidence type="ECO:0000313" key="4">
    <source>
        <dbReference type="EMBL" id="WPU66183.1"/>
    </source>
</evidence>
<dbReference type="SMART" id="SM00331">
    <property type="entry name" value="PP2C_SIG"/>
    <property type="match status" value="1"/>
</dbReference>